<dbReference type="AlphaFoldDB" id="A0A7X0D6X6"/>
<evidence type="ECO:0000256" key="1">
    <source>
        <dbReference type="SAM" id="Phobius"/>
    </source>
</evidence>
<gene>
    <name evidence="2" type="ORF">HNR23_003226</name>
</gene>
<evidence type="ECO:0008006" key="4">
    <source>
        <dbReference type="Google" id="ProtNLM"/>
    </source>
</evidence>
<dbReference type="InterPro" id="IPR022062">
    <property type="entry name" value="DUF3618"/>
</dbReference>
<dbReference type="Proteomes" id="UP000546642">
    <property type="component" value="Unassembled WGS sequence"/>
</dbReference>
<feature type="transmembrane region" description="Helical" evidence="1">
    <location>
        <begin position="108"/>
        <end position="127"/>
    </location>
</feature>
<comment type="caution">
    <text evidence="2">The sequence shown here is derived from an EMBL/GenBank/DDBJ whole genome shotgun (WGS) entry which is preliminary data.</text>
</comment>
<accession>A0A7X0D6X6</accession>
<protein>
    <recommendedName>
        <fullName evidence="4">DUF3618 domain-containing protein</fullName>
    </recommendedName>
</protein>
<keyword evidence="3" id="KW-1185">Reference proteome</keyword>
<evidence type="ECO:0000313" key="3">
    <source>
        <dbReference type="Proteomes" id="UP000546642"/>
    </source>
</evidence>
<keyword evidence="1" id="KW-0812">Transmembrane</keyword>
<dbReference type="Pfam" id="PF12277">
    <property type="entry name" value="DUF3618"/>
    <property type="match status" value="1"/>
</dbReference>
<keyword evidence="1" id="KW-0472">Membrane</keyword>
<evidence type="ECO:0000313" key="2">
    <source>
        <dbReference type="EMBL" id="MBB6173166.1"/>
    </source>
</evidence>
<name>A0A7X0D6X6_9ACTN</name>
<dbReference type="RefSeq" id="WP_184076392.1">
    <property type="nucleotide sequence ID" value="NZ_JACHDS010000001.1"/>
</dbReference>
<organism evidence="2 3">
    <name type="scientific">Nocardiopsis mwathae</name>
    <dbReference type="NCBI Taxonomy" id="1472723"/>
    <lineage>
        <taxon>Bacteria</taxon>
        <taxon>Bacillati</taxon>
        <taxon>Actinomycetota</taxon>
        <taxon>Actinomycetes</taxon>
        <taxon>Streptosporangiales</taxon>
        <taxon>Nocardiopsidaceae</taxon>
        <taxon>Nocardiopsis</taxon>
    </lineage>
</organism>
<reference evidence="2 3" key="1">
    <citation type="submission" date="2020-08" db="EMBL/GenBank/DDBJ databases">
        <title>Sequencing the genomes of 1000 actinobacteria strains.</title>
        <authorList>
            <person name="Klenk H.-P."/>
        </authorList>
    </citation>
    <scope>NUCLEOTIDE SEQUENCE [LARGE SCALE GENOMIC DNA]</scope>
    <source>
        <strain evidence="2 3">DSM 46659</strain>
    </source>
</reference>
<sequence>MEDRDPAGARRDPASVQAEIERTQQRLAWAIDEISDRTNPRNVARRSWDQVRQTGAYLAEEARALVVGGGAVRVESHVEEPPEGSIRLKGDEEVVSTYTTRGQLPPEVVLLGIGVGVVAAVGVIAMVRRRRKR</sequence>
<proteinExistence type="predicted"/>
<dbReference type="EMBL" id="JACHDS010000001">
    <property type="protein sequence ID" value="MBB6173166.1"/>
    <property type="molecule type" value="Genomic_DNA"/>
</dbReference>
<keyword evidence="1" id="KW-1133">Transmembrane helix</keyword>